<proteinExistence type="inferred from homology"/>
<dbReference type="Gene3D" id="3.90.1480.20">
    <property type="entry name" value="Glycosyl transferase family 29"/>
    <property type="match status" value="1"/>
</dbReference>
<keyword evidence="4" id="KW-0808">Transferase</keyword>
<dbReference type="PANTHER" id="PTHR11987">
    <property type="entry name" value="ALPHA-2,8-SIALYLTRANSFERASE"/>
    <property type="match status" value="1"/>
</dbReference>
<evidence type="ECO:0000256" key="5">
    <source>
        <dbReference type="ARBA" id="ARBA00022692"/>
    </source>
</evidence>
<dbReference type="eggNOG" id="KOG2692">
    <property type="taxonomic scope" value="Eukaryota"/>
</dbReference>
<comment type="subcellular location">
    <subcellularLocation>
        <location evidence="1">Golgi apparatus membrane</location>
        <topology evidence="1">Single-pass type II membrane protein</topology>
    </subcellularLocation>
</comment>
<organism evidence="12 13">
    <name type="scientific">Bathycoccus prasinos</name>
    <dbReference type="NCBI Taxonomy" id="41875"/>
    <lineage>
        <taxon>Eukaryota</taxon>
        <taxon>Viridiplantae</taxon>
        <taxon>Chlorophyta</taxon>
        <taxon>Mamiellophyceae</taxon>
        <taxon>Mamiellales</taxon>
        <taxon>Bathycoccaceae</taxon>
        <taxon>Bathycoccus</taxon>
    </lineage>
</organism>
<dbReference type="CDD" id="cd19952">
    <property type="entry name" value="GT29"/>
    <property type="match status" value="1"/>
</dbReference>
<evidence type="ECO:0000256" key="11">
    <source>
        <dbReference type="SAM" id="MobiDB-lite"/>
    </source>
</evidence>
<feature type="region of interest" description="Disordered" evidence="11">
    <location>
        <begin position="90"/>
        <end position="146"/>
    </location>
</feature>
<protein>
    <submittedName>
        <fullName evidence="12">Type 2 lactosamine alpha-2,3-sialyltransferase</fullName>
    </submittedName>
</protein>
<dbReference type="Pfam" id="PF00777">
    <property type="entry name" value="Glyco_transf_29"/>
    <property type="match status" value="1"/>
</dbReference>
<evidence type="ECO:0000256" key="8">
    <source>
        <dbReference type="ARBA" id="ARBA00023034"/>
    </source>
</evidence>
<dbReference type="InterPro" id="IPR001675">
    <property type="entry name" value="Glyco_trans_29"/>
</dbReference>
<evidence type="ECO:0000256" key="2">
    <source>
        <dbReference type="ARBA" id="ARBA00006003"/>
    </source>
</evidence>
<dbReference type="Proteomes" id="UP000198341">
    <property type="component" value="Chromosome 2"/>
</dbReference>
<evidence type="ECO:0000313" key="13">
    <source>
        <dbReference type="Proteomes" id="UP000198341"/>
    </source>
</evidence>
<evidence type="ECO:0000256" key="9">
    <source>
        <dbReference type="ARBA" id="ARBA00023136"/>
    </source>
</evidence>
<dbReference type="GeneID" id="19017146"/>
<dbReference type="RefSeq" id="XP_007514681.1">
    <property type="nucleotide sequence ID" value="XM_007514619.1"/>
</dbReference>
<evidence type="ECO:0000256" key="4">
    <source>
        <dbReference type="ARBA" id="ARBA00022679"/>
    </source>
</evidence>
<dbReference type="KEGG" id="bpg:Bathy02g00330"/>
<dbReference type="OrthoDB" id="10264956at2759"/>
<keyword evidence="5" id="KW-0812">Transmembrane</keyword>
<dbReference type="InterPro" id="IPR050943">
    <property type="entry name" value="Glycosyltr_29_Sialyltrsf"/>
</dbReference>
<keyword evidence="10" id="KW-0325">Glycoprotein</keyword>
<name>K8EAX2_9CHLO</name>
<keyword evidence="9" id="KW-0472">Membrane</keyword>
<keyword evidence="6" id="KW-0735">Signal-anchor</keyword>
<reference evidence="12 13" key="1">
    <citation type="submission" date="2011-10" db="EMBL/GenBank/DDBJ databases">
        <authorList>
            <person name="Genoscope - CEA"/>
        </authorList>
    </citation>
    <scope>NUCLEOTIDE SEQUENCE [LARGE SCALE GENOMIC DNA]</scope>
    <source>
        <strain evidence="12 13">RCC 1105</strain>
    </source>
</reference>
<dbReference type="EMBL" id="FO082277">
    <property type="protein sequence ID" value="CCO14921.1"/>
    <property type="molecule type" value="Genomic_DNA"/>
</dbReference>
<dbReference type="PANTHER" id="PTHR11987:SF36">
    <property type="entry name" value="SIA-ALPHA-2,3-GAL-BETA-1,4-GLCNAC-R:ALPHA 2,8-SIALYLTRANSFERASE"/>
    <property type="match status" value="1"/>
</dbReference>
<dbReference type="GO" id="GO:0000139">
    <property type="term" value="C:Golgi membrane"/>
    <property type="evidence" value="ECO:0007669"/>
    <property type="project" value="UniProtKB-SubCell"/>
</dbReference>
<accession>K8EAX2</accession>
<comment type="similarity">
    <text evidence="2">Belongs to the glycosyltransferase 29 family.</text>
</comment>
<evidence type="ECO:0000256" key="6">
    <source>
        <dbReference type="ARBA" id="ARBA00022968"/>
    </source>
</evidence>
<evidence type="ECO:0000256" key="3">
    <source>
        <dbReference type="ARBA" id="ARBA00022676"/>
    </source>
</evidence>
<dbReference type="InterPro" id="IPR038578">
    <property type="entry name" value="GT29-like_sf"/>
</dbReference>
<dbReference type="AlphaFoldDB" id="K8EAX2"/>
<keyword evidence="7" id="KW-1133">Transmembrane helix</keyword>
<feature type="compositionally biased region" description="Acidic residues" evidence="11">
    <location>
        <begin position="98"/>
        <end position="112"/>
    </location>
</feature>
<evidence type="ECO:0000256" key="1">
    <source>
        <dbReference type="ARBA" id="ARBA00004323"/>
    </source>
</evidence>
<keyword evidence="13" id="KW-1185">Reference proteome</keyword>
<gene>
    <name evidence="12" type="ORF">Bathy02g00330</name>
</gene>
<evidence type="ECO:0000313" key="12">
    <source>
        <dbReference type="EMBL" id="CCO14921.1"/>
    </source>
</evidence>
<keyword evidence="3" id="KW-0328">Glycosyltransferase</keyword>
<feature type="compositionally biased region" description="Basic residues" evidence="11">
    <location>
        <begin position="125"/>
        <end position="136"/>
    </location>
</feature>
<keyword evidence="8" id="KW-0333">Golgi apparatus</keyword>
<feature type="region of interest" description="Disordered" evidence="11">
    <location>
        <begin position="165"/>
        <end position="184"/>
    </location>
</feature>
<evidence type="ECO:0000256" key="7">
    <source>
        <dbReference type="ARBA" id="ARBA00022989"/>
    </source>
</evidence>
<dbReference type="GO" id="GO:0008373">
    <property type="term" value="F:sialyltransferase activity"/>
    <property type="evidence" value="ECO:0007669"/>
    <property type="project" value="InterPro"/>
</dbReference>
<evidence type="ECO:0000256" key="10">
    <source>
        <dbReference type="ARBA" id="ARBA00023180"/>
    </source>
</evidence>
<sequence length="528" mass="60605">MSFSTFIKIIQRRQNRLIKMGAPPPKREYRRRRHRAKFLLCCFSFLLFSLLCAFLSSSSSLSSSFRGNKVATPAIENDDDEVDYNNNAQQHEQHEQQNDDDNDDDNEKEEEEHNTSILLNNNNIHHQKRNNNKHRIGGSGTGASKQLGFMNENLVSKLKELGEKRQLEEEEEEEEDSKKPSFKGSFVMNKRRRKMNEEIPFPRKKLRDTLQHYSLGKAKRDLIRVIPEEDEVRLTLLTRSNRKSSSSNNNNNSFRKKNVCAVIGNGGTLLAYDLGEEIDSADVIIRLNAGPIKGFEKKVGSRTDYRLVNRLHMGFRETKEEMVLQHCTTPDALDEWTRFKVKHEDDINVKKKLFAIDPDFHELAISYTDKGVVSNGFYGLLLATELCDQVKVYGFFRKWKGNVYYHYYNGEAPNEGQSFRDDKEGDRLEMWLKERHATHKMGEPCLQQESDEECKNCAPGLVCAKTAWHPVPKPGYCYDEKHPETPANAKGLPRANCARKCGNSDICPGGKRGFCSKSLVETSECVFS</sequence>